<feature type="region of interest" description="Disordered" evidence="8">
    <location>
        <begin position="365"/>
        <end position="412"/>
    </location>
</feature>
<dbReference type="PANTHER" id="PTHR22883">
    <property type="entry name" value="ZINC FINGER DHHC DOMAIN CONTAINING PROTEIN"/>
    <property type="match status" value="1"/>
</dbReference>
<evidence type="ECO:0000256" key="5">
    <source>
        <dbReference type="ARBA" id="ARBA00023136"/>
    </source>
</evidence>
<evidence type="ECO:0000256" key="3">
    <source>
        <dbReference type="ARBA" id="ARBA00022692"/>
    </source>
</evidence>
<organism evidence="10 11">
    <name type="scientific">Amblyomma americanum</name>
    <name type="common">Lone star tick</name>
    <dbReference type="NCBI Taxonomy" id="6943"/>
    <lineage>
        <taxon>Eukaryota</taxon>
        <taxon>Metazoa</taxon>
        <taxon>Ecdysozoa</taxon>
        <taxon>Arthropoda</taxon>
        <taxon>Chelicerata</taxon>
        <taxon>Arachnida</taxon>
        <taxon>Acari</taxon>
        <taxon>Parasitiformes</taxon>
        <taxon>Ixodida</taxon>
        <taxon>Ixodoidea</taxon>
        <taxon>Ixodidae</taxon>
        <taxon>Amblyomminae</taxon>
        <taxon>Amblyomma</taxon>
    </lineage>
</organism>
<proteinExistence type="inferred from homology"/>
<keyword evidence="3 7" id="KW-0812">Transmembrane</keyword>
<keyword evidence="4 7" id="KW-1133">Transmembrane helix</keyword>
<keyword evidence="6 7" id="KW-0012">Acyltransferase</keyword>
<evidence type="ECO:0000256" key="8">
    <source>
        <dbReference type="SAM" id="MobiDB-lite"/>
    </source>
</evidence>
<protein>
    <recommendedName>
        <fullName evidence="7">Palmitoyltransferase</fullName>
        <ecNumber evidence="7">2.3.1.225</ecNumber>
    </recommendedName>
</protein>
<evidence type="ECO:0000256" key="4">
    <source>
        <dbReference type="ARBA" id="ARBA00022989"/>
    </source>
</evidence>
<dbReference type="GO" id="GO:0019706">
    <property type="term" value="F:protein-cysteine S-palmitoyltransferase activity"/>
    <property type="evidence" value="ECO:0007669"/>
    <property type="project" value="UniProtKB-EC"/>
</dbReference>
<evidence type="ECO:0000256" key="6">
    <source>
        <dbReference type="ARBA" id="ARBA00023315"/>
    </source>
</evidence>
<dbReference type="GO" id="GO:0005783">
    <property type="term" value="C:endoplasmic reticulum"/>
    <property type="evidence" value="ECO:0007669"/>
    <property type="project" value="TreeGrafter"/>
</dbReference>
<feature type="transmembrane region" description="Helical" evidence="7">
    <location>
        <begin position="121"/>
        <end position="140"/>
    </location>
</feature>
<feature type="transmembrane region" description="Helical" evidence="7">
    <location>
        <begin position="97"/>
        <end position="115"/>
    </location>
</feature>
<feature type="domain" description="Palmitoyltransferase DHHC" evidence="9">
    <location>
        <begin position="176"/>
        <end position="331"/>
    </location>
</feature>
<dbReference type="InterPro" id="IPR039859">
    <property type="entry name" value="PFA4/ZDH16/20/ERF2-like"/>
</dbReference>
<accession>A0AAQ4EGL0</accession>
<name>A0AAQ4EGL0_AMBAM</name>
<comment type="subcellular location">
    <subcellularLocation>
        <location evidence="1">Membrane</location>
        <topology evidence="1">Multi-pass membrane protein</topology>
    </subcellularLocation>
</comment>
<evidence type="ECO:0000256" key="7">
    <source>
        <dbReference type="RuleBase" id="RU079119"/>
    </source>
</evidence>
<dbReference type="PANTHER" id="PTHR22883:SF203">
    <property type="entry name" value="PALMITOYLTRANSFERASE"/>
    <property type="match status" value="1"/>
</dbReference>
<comment type="caution">
    <text evidence="10">The sequence shown here is derived from an EMBL/GenBank/DDBJ whole genome shotgun (WGS) entry which is preliminary data.</text>
</comment>
<dbReference type="Pfam" id="PF01529">
    <property type="entry name" value="DHHC"/>
    <property type="match status" value="1"/>
</dbReference>
<feature type="transmembrane region" description="Helical" evidence="7">
    <location>
        <begin position="223"/>
        <end position="251"/>
    </location>
</feature>
<keyword evidence="5 7" id="KW-0472">Membrane</keyword>
<feature type="transmembrane region" description="Helical" evidence="7">
    <location>
        <begin position="291"/>
        <end position="320"/>
    </location>
</feature>
<keyword evidence="2 7" id="KW-0808">Transferase</keyword>
<comment type="domain">
    <text evidence="7">The DHHC domain is required for palmitoyltransferase activity.</text>
</comment>
<dbReference type="GO" id="GO:0005794">
    <property type="term" value="C:Golgi apparatus"/>
    <property type="evidence" value="ECO:0007669"/>
    <property type="project" value="TreeGrafter"/>
</dbReference>
<dbReference type="PROSITE" id="PS50216">
    <property type="entry name" value="DHHC"/>
    <property type="match status" value="1"/>
</dbReference>
<evidence type="ECO:0000256" key="2">
    <source>
        <dbReference type="ARBA" id="ARBA00022679"/>
    </source>
</evidence>
<dbReference type="Proteomes" id="UP001321473">
    <property type="component" value="Unassembled WGS sequence"/>
</dbReference>
<sequence>MKSWNKGPLRQDPNQPVLNNETKVLHLGPPGNNGSVEVQLIPGCATEAAMKRDILQTRCAHLLGVCQVLVDCGVKTTKGGEWSRQNGWSLPLHPLQLVAWFFLAYFLVMYFAVLVPSCPAGGWQIGLSLVNAAVGIVHLVSHILSVTIDPADANVRAKNIKGPLPQFDRSKHAHVIENQFCYICEVKVGNRSKHCSSCNKCIEKFDHHCKWLNNCVGSRNYKYFAVCVASALMACLLTFLVSAGLIVAYFAKTGLFHSLPVQRGNLTVSAVGSGEDQSGSFYVFVPVDKTIWLLMVEVCAALSLLAIALLSHLLGFHLFLAFKGLSTYDYIVLKRNASFHGGTREEKKNFFLKWCKHKVNQVSPVQQKSSAVPKNDNVDASGRTSVRIDVPNGHDKTIRGSSLHSRDVQNNSPSRQRYILREIHKSRLKVARKNRGGKLMEVCCEAVSVHVSPHCTCIGYPAARSNGITCNSP</sequence>
<dbReference type="GO" id="GO:0016020">
    <property type="term" value="C:membrane"/>
    <property type="evidence" value="ECO:0007669"/>
    <property type="project" value="UniProtKB-SubCell"/>
</dbReference>
<evidence type="ECO:0000313" key="11">
    <source>
        <dbReference type="Proteomes" id="UP001321473"/>
    </source>
</evidence>
<dbReference type="AlphaFoldDB" id="A0AAQ4EGL0"/>
<evidence type="ECO:0000259" key="9">
    <source>
        <dbReference type="Pfam" id="PF01529"/>
    </source>
</evidence>
<dbReference type="EC" id="2.3.1.225" evidence="7"/>
<comment type="similarity">
    <text evidence="7">Belongs to the DHHC palmitoyltransferase family.</text>
</comment>
<feature type="compositionally biased region" description="Polar residues" evidence="8">
    <location>
        <begin position="399"/>
        <end position="412"/>
    </location>
</feature>
<dbReference type="InterPro" id="IPR001594">
    <property type="entry name" value="Palmitoyltrfase_DHHC"/>
</dbReference>
<evidence type="ECO:0000256" key="1">
    <source>
        <dbReference type="ARBA" id="ARBA00004141"/>
    </source>
</evidence>
<dbReference type="EMBL" id="JARKHS020016533">
    <property type="protein sequence ID" value="KAK8773643.1"/>
    <property type="molecule type" value="Genomic_DNA"/>
</dbReference>
<comment type="catalytic activity">
    <reaction evidence="7">
        <text>L-cysteinyl-[protein] + hexadecanoyl-CoA = S-hexadecanoyl-L-cysteinyl-[protein] + CoA</text>
        <dbReference type="Rhea" id="RHEA:36683"/>
        <dbReference type="Rhea" id="RHEA-COMP:10131"/>
        <dbReference type="Rhea" id="RHEA-COMP:11032"/>
        <dbReference type="ChEBI" id="CHEBI:29950"/>
        <dbReference type="ChEBI" id="CHEBI:57287"/>
        <dbReference type="ChEBI" id="CHEBI:57379"/>
        <dbReference type="ChEBI" id="CHEBI:74151"/>
        <dbReference type="EC" id="2.3.1.225"/>
    </reaction>
</comment>
<dbReference type="GO" id="GO:0006612">
    <property type="term" value="P:protein targeting to membrane"/>
    <property type="evidence" value="ECO:0007669"/>
    <property type="project" value="TreeGrafter"/>
</dbReference>
<gene>
    <name evidence="10" type="ORF">V5799_011825</name>
</gene>
<keyword evidence="11" id="KW-1185">Reference proteome</keyword>
<reference evidence="10 11" key="1">
    <citation type="journal article" date="2023" name="Arcadia Sci">
        <title>De novo assembly of a long-read Amblyomma americanum tick genome.</title>
        <authorList>
            <person name="Chou S."/>
            <person name="Poskanzer K.E."/>
            <person name="Rollins M."/>
            <person name="Thuy-Boun P.S."/>
        </authorList>
    </citation>
    <scope>NUCLEOTIDE SEQUENCE [LARGE SCALE GENOMIC DNA]</scope>
    <source>
        <strain evidence="10">F_SG_1</strain>
        <tissue evidence="10">Salivary glands</tissue>
    </source>
</reference>
<evidence type="ECO:0000313" key="10">
    <source>
        <dbReference type="EMBL" id="KAK8773643.1"/>
    </source>
</evidence>